<organism evidence="2 3">
    <name type="scientific">Rhododendron simsii</name>
    <name type="common">Sims's rhododendron</name>
    <dbReference type="NCBI Taxonomy" id="118357"/>
    <lineage>
        <taxon>Eukaryota</taxon>
        <taxon>Viridiplantae</taxon>
        <taxon>Streptophyta</taxon>
        <taxon>Embryophyta</taxon>
        <taxon>Tracheophyta</taxon>
        <taxon>Spermatophyta</taxon>
        <taxon>Magnoliopsida</taxon>
        <taxon>eudicotyledons</taxon>
        <taxon>Gunneridae</taxon>
        <taxon>Pentapetalae</taxon>
        <taxon>asterids</taxon>
        <taxon>Ericales</taxon>
        <taxon>Ericaceae</taxon>
        <taxon>Ericoideae</taxon>
        <taxon>Rhodoreae</taxon>
        <taxon>Rhododendron</taxon>
    </lineage>
</organism>
<evidence type="ECO:0000256" key="1">
    <source>
        <dbReference type="SAM" id="MobiDB-lite"/>
    </source>
</evidence>
<feature type="compositionally biased region" description="Basic and acidic residues" evidence="1">
    <location>
        <begin position="82"/>
        <end position="98"/>
    </location>
</feature>
<gene>
    <name evidence="2" type="ORF">RHSIM_Rhsim13G0007000</name>
</gene>
<evidence type="ECO:0000313" key="2">
    <source>
        <dbReference type="EMBL" id="KAF7120977.1"/>
    </source>
</evidence>
<keyword evidence="3" id="KW-1185">Reference proteome</keyword>
<dbReference type="Proteomes" id="UP000626092">
    <property type="component" value="Unassembled WGS sequence"/>
</dbReference>
<comment type="caution">
    <text evidence="2">The sequence shown here is derived from an EMBL/GenBank/DDBJ whole genome shotgun (WGS) entry which is preliminary data.</text>
</comment>
<protein>
    <submittedName>
        <fullName evidence="2">Uncharacterized protein</fullName>
    </submittedName>
</protein>
<evidence type="ECO:0000313" key="3">
    <source>
        <dbReference type="Proteomes" id="UP000626092"/>
    </source>
</evidence>
<feature type="region of interest" description="Disordered" evidence="1">
    <location>
        <begin position="1"/>
        <end position="52"/>
    </location>
</feature>
<sequence length="162" mass="18146">MGAETRGAGESEKRDDQSPKLPFAVTPEPGSSNNGHWRQPKQAGKEAMKYQQGYLQDEGKVAVSFREELEEPLNVFTRSRRRQDNDEEYPRYGRRSIDEDLAGWPSSAPLYIRTSSGSRTKHRRPPPTLPPTRSPVSHCPCATPSSAPKVDTGILKMKSHWG</sequence>
<feature type="region of interest" description="Disordered" evidence="1">
    <location>
        <begin position="78"/>
        <end position="162"/>
    </location>
</feature>
<feature type="compositionally biased region" description="Basic and acidic residues" evidence="1">
    <location>
        <begin position="7"/>
        <end position="18"/>
    </location>
</feature>
<dbReference type="AlphaFoldDB" id="A0A834G0M2"/>
<reference evidence="2" key="1">
    <citation type="submission" date="2019-11" db="EMBL/GenBank/DDBJ databases">
        <authorList>
            <person name="Liu Y."/>
            <person name="Hou J."/>
            <person name="Li T.-Q."/>
            <person name="Guan C.-H."/>
            <person name="Wu X."/>
            <person name="Wu H.-Z."/>
            <person name="Ling F."/>
            <person name="Zhang R."/>
            <person name="Shi X.-G."/>
            <person name="Ren J.-P."/>
            <person name="Chen E.-F."/>
            <person name="Sun J.-M."/>
        </authorList>
    </citation>
    <scope>NUCLEOTIDE SEQUENCE</scope>
    <source>
        <strain evidence="2">Adult_tree_wgs_1</strain>
        <tissue evidence="2">Leaves</tissue>
    </source>
</reference>
<accession>A0A834G0M2</accession>
<name>A0A834G0M2_RHOSS</name>
<proteinExistence type="predicted"/>
<dbReference type="EMBL" id="WJXA01000013">
    <property type="protein sequence ID" value="KAF7120977.1"/>
    <property type="molecule type" value="Genomic_DNA"/>
</dbReference>